<dbReference type="InterPro" id="IPR009081">
    <property type="entry name" value="PP-bd_ACP"/>
</dbReference>
<evidence type="ECO:0000313" key="5">
    <source>
        <dbReference type="Proteomes" id="UP001500979"/>
    </source>
</evidence>
<keyword evidence="5" id="KW-1185">Reference proteome</keyword>
<dbReference type="InterPro" id="IPR036736">
    <property type="entry name" value="ACP-like_sf"/>
</dbReference>
<name>A0ABN3VH68_9PSEU</name>
<reference evidence="4 5" key="1">
    <citation type="journal article" date="2019" name="Int. J. Syst. Evol. Microbiol.">
        <title>The Global Catalogue of Microorganisms (GCM) 10K type strain sequencing project: providing services to taxonomists for standard genome sequencing and annotation.</title>
        <authorList>
            <consortium name="The Broad Institute Genomics Platform"/>
            <consortium name="The Broad Institute Genome Sequencing Center for Infectious Disease"/>
            <person name="Wu L."/>
            <person name="Ma J."/>
        </authorList>
    </citation>
    <scope>NUCLEOTIDE SEQUENCE [LARGE SCALE GENOMIC DNA]</scope>
    <source>
        <strain evidence="4 5">JCM 9383</strain>
    </source>
</reference>
<feature type="transmembrane region" description="Helical" evidence="2">
    <location>
        <begin position="351"/>
        <end position="377"/>
    </location>
</feature>
<dbReference type="Gene3D" id="2.160.10.10">
    <property type="entry name" value="Hexapeptide repeat proteins"/>
    <property type="match status" value="2"/>
</dbReference>
<feature type="domain" description="Carrier" evidence="3">
    <location>
        <begin position="14"/>
        <end position="91"/>
    </location>
</feature>
<dbReference type="PANTHER" id="PTHR43300:SF11">
    <property type="entry name" value="ACETYLTRANSFERASE RV3034C-RELATED"/>
    <property type="match status" value="1"/>
</dbReference>
<feature type="transmembrane region" description="Helical" evidence="2">
    <location>
        <begin position="614"/>
        <end position="634"/>
    </location>
</feature>
<evidence type="ECO:0000256" key="2">
    <source>
        <dbReference type="SAM" id="Phobius"/>
    </source>
</evidence>
<protein>
    <recommendedName>
        <fullName evidence="3">Carrier domain-containing protein</fullName>
    </recommendedName>
</protein>
<evidence type="ECO:0000256" key="1">
    <source>
        <dbReference type="SAM" id="MobiDB-lite"/>
    </source>
</evidence>
<proteinExistence type="predicted"/>
<evidence type="ECO:0000259" key="3">
    <source>
        <dbReference type="PROSITE" id="PS50075"/>
    </source>
</evidence>
<dbReference type="Gene3D" id="1.10.1200.10">
    <property type="entry name" value="ACP-like"/>
    <property type="match status" value="1"/>
</dbReference>
<dbReference type="SUPFAM" id="SSF51161">
    <property type="entry name" value="Trimeric LpxA-like enzymes"/>
    <property type="match status" value="2"/>
</dbReference>
<feature type="transmembrane region" description="Helical" evidence="2">
    <location>
        <begin position="112"/>
        <end position="138"/>
    </location>
</feature>
<dbReference type="InterPro" id="IPR050179">
    <property type="entry name" value="Trans_hexapeptide_repeat"/>
</dbReference>
<feature type="transmembrane region" description="Helical" evidence="2">
    <location>
        <begin position="640"/>
        <end position="663"/>
    </location>
</feature>
<dbReference type="InterPro" id="IPR012728">
    <property type="entry name" value="Pls/PosA_C"/>
</dbReference>
<accession>A0ABN3VH68</accession>
<organism evidence="4 5">
    <name type="scientific">Saccharopolyspora taberi</name>
    <dbReference type="NCBI Taxonomy" id="60895"/>
    <lineage>
        <taxon>Bacteria</taxon>
        <taxon>Bacillati</taxon>
        <taxon>Actinomycetota</taxon>
        <taxon>Actinomycetes</taxon>
        <taxon>Pseudonocardiales</taxon>
        <taxon>Pseudonocardiaceae</taxon>
        <taxon>Saccharopolyspora</taxon>
    </lineage>
</organism>
<feature type="transmembrane region" description="Helical" evidence="2">
    <location>
        <begin position="397"/>
        <end position="418"/>
    </location>
</feature>
<evidence type="ECO:0000313" key="4">
    <source>
        <dbReference type="EMBL" id="GAA2803889.1"/>
    </source>
</evidence>
<sequence>MAGISPKPADRFANIKTNTEVMFAEVLSDVVGAEQVSVDSNFFDDLGADSMLMARFCARVRKRDDLPSVSIKDVYRFPTAHDLATAVAETEPTAAETPEPPEEPLRVSSARYVLCGALQLLFFLGYSLLAAQVLALGYEWISAASGELEIYLRSAAFAGAGFAGVCLLPVLVKWVLVGRWKEREIPVWSLGYVRFWIVKTLLRANPVVLFTGTPLYPLYLRALGARIGRRVVVLSRMLPVCTDLLSVGDDAVIRKDSYLNGYRAHAGRIQTGTVTLGERVHVGEAAVLDIGTSMGDGAQLGRASSLHPGQAVPAGEVWHGTPAQRAHADFDIIAPAPCGTPRRVVYSVLRLVALLALQLPVVIGGVVMLLAAVPQLAALLEPGPTALTTSAFYTDALVASLVLFLGSAVIGLVSVLTVPRLINLIIEPGKVYRLYGVQYFAHRVIARMTNVKFFTMLFGDSSYIVHYLRALGYDLSQVQQTGSNFGTEVKHDTPYLTGVGSATMVADGLSVINAEYSSTSFRMSRTAIGPHNFLGNHIVYPPGGRTGDDCLLATKVMVPTDGPVREGTGLLGAPSIPIPRTVQRDSDHVHPERRADLRSCLAAKNKHNLASMGVYLFVRWLHLFGIALIASAAADFYHWLGPPAIAFATVSSLLLTVVFYAVVERALTAIHPLRTVFCSIYDKRFWRHERFWKVPLTTYFHFFNGTPFKNLVWRMLGVRIGKRVFDDGCYLSERTMVTIGDDCTLNIGSRIQCHSQEDGAFKADYSTLGSGCTVGVNALVHYGVTMGDGAIVTSDAFLMKGEEMPPRAQWEGNPAKEISRRRPLPAR</sequence>
<feature type="region of interest" description="Disordered" evidence="1">
    <location>
        <begin position="804"/>
        <end position="827"/>
    </location>
</feature>
<dbReference type="NCBIfam" id="TIGR02353">
    <property type="entry name" value="NRPS_term_dom"/>
    <property type="match status" value="1"/>
</dbReference>
<dbReference type="SUPFAM" id="SSF47336">
    <property type="entry name" value="ACP-like"/>
    <property type="match status" value="1"/>
</dbReference>
<dbReference type="PROSITE" id="PS50075">
    <property type="entry name" value="CARRIER"/>
    <property type="match status" value="1"/>
</dbReference>
<keyword evidence="2" id="KW-1133">Transmembrane helix</keyword>
<dbReference type="PANTHER" id="PTHR43300">
    <property type="entry name" value="ACETYLTRANSFERASE"/>
    <property type="match status" value="1"/>
</dbReference>
<dbReference type="EMBL" id="BAAAUX010000019">
    <property type="protein sequence ID" value="GAA2803889.1"/>
    <property type="molecule type" value="Genomic_DNA"/>
</dbReference>
<comment type="caution">
    <text evidence="4">The sequence shown here is derived from an EMBL/GenBank/DDBJ whole genome shotgun (WGS) entry which is preliminary data.</text>
</comment>
<feature type="transmembrane region" description="Helical" evidence="2">
    <location>
        <begin position="150"/>
        <end position="176"/>
    </location>
</feature>
<dbReference type="InterPro" id="IPR011004">
    <property type="entry name" value="Trimer_LpxA-like_sf"/>
</dbReference>
<keyword evidence="2" id="KW-0472">Membrane</keyword>
<gene>
    <name evidence="4" type="ORF">GCM10010470_43810</name>
</gene>
<dbReference type="Proteomes" id="UP001500979">
    <property type="component" value="Unassembled WGS sequence"/>
</dbReference>
<keyword evidence="2" id="KW-0812">Transmembrane</keyword>
<dbReference type="Pfam" id="PF00550">
    <property type="entry name" value="PP-binding"/>
    <property type="match status" value="1"/>
</dbReference>